<feature type="domain" description="DUF1468" evidence="2">
    <location>
        <begin position="10"/>
        <end position="142"/>
    </location>
</feature>
<keyword evidence="1" id="KW-0472">Membrane</keyword>
<organism evidence="3 4">
    <name type="scientific">Paramylibacter kogurei</name>
    <dbReference type="NCBI Taxonomy" id="1889778"/>
    <lineage>
        <taxon>Bacteria</taxon>
        <taxon>Pseudomonadati</taxon>
        <taxon>Pseudomonadota</taxon>
        <taxon>Alphaproteobacteria</taxon>
        <taxon>Rhodobacterales</taxon>
        <taxon>Paracoccaceae</taxon>
        <taxon>Paramylibacter</taxon>
    </lineage>
</organism>
<name>A0A2G5KAA1_9RHOB</name>
<evidence type="ECO:0000313" key="3">
    <source>
        <dbReference type="EMBL" id="PIB26461.1"/>
    </source>
</evidence>
<protein>
    <recommendedName>
        <fullName evidence="2">DUF1468 domain-containing protein</fullName>
    </recommendedName>
</protein>
<feature type="transmembrane region" description="Helical" evidence="1">
    <location>
        <begin position="116"/>
        <end position="134"/>
    </location>
</feature>
<dbReference type="Proteomes" id="UP000231516">
    <property type="component" value="Unassembled WGS sequence"/>
</dbReference>
<keyword evidence="4" id="KW-1185">Reference proteome</keyword>
<dbReference type="OrthoDB" id="8907787at2"/>
<accession>A0A2G5KAA1</accession>
<proteinExistence type="predicted"/>
<keyword evidence="1" id="KW-1133">Transmembrane helix</keyword>
<comment type="caution">
    <text evidence="3">The sequence shown here is derived from an EMBL/GenBank/DDBJ whole genome shotgun (WGS) entry which is preliminary data.</text>
</comment>
<dbReference type="InterPro" id="IPR009936">
    <property type="entry name" value="DUF1468"/>
</dbReference>
<keyword evidence="1" id="KW-0812">Transmembrane</keyword>
<dbReference type="AlphaFoldDB" id="A0A2G5KAA1"/>
<dbReference type="Pfam" id="PF07331">
    <property type="entry name" value="TctB"/>
    <property type="match status" value="1"/>
</dbReference>
<feature type="transmembrane region" description="Helical" evidence="1">
    <location>
        <begin position="7"/>
        <end position="26"/>
    </location>
</feature>
<dbReference type="EMBL" id="MDGM01000003">
    <property type="protein sequence ID" value="PIB26461.1"/>
    <property type="molecule type" value="Genomic_DNA"/>
</dbReference>
<evidence type="ECO:0000256" key="1">
    <source>
        <dbReference type="SAM" id="Phobius"/>
    </source>
</evidence>
<sequence>MKINDRIIGGLTILGGLGVIAGTLEFREIPGQQFGSAFFPRILGVALILTGFVQTVTGANGALFQVNEILKGRSGLQVLAALAAIVIWVIISPALGFILTTACLIAALAMLAEGRLWPSIATGVVMSFILFFVFGKLLRVPLSYGLIESVLT</sequence>
<evidence type="ECO:0000259" key="2">
    <source>
        <dbReference type="Pfam" id="PF07331"/>
    </source>
</evidence>
<feature type="transmembrane region" description="Helical" evidence="1">
    <location>
        <begin position="38"/>
        <end position="66"/>
    </location>
</feature>
<gene>
    <name evidence="3" type="ORF">BFP76_11115</name>
</gene>
<evidence type="ECO:0000313" key="4">
    <source>
        <dbReference type="Proteomes" id="UP000231516"/>
    </source>
</evidence>
<reference evidence="3 4" key="1">
    <citation type="submission" date="2016-08" db="EMBL/GenBank/DDBJ databases">
        <title>Draft genome of Amylibacter sp. strain 4G11.</title>
        <authorList>
            <person name="Wong S.-K."/>
            <person name="Hamasaki K."/>
            <person name="Yoshizawa S."/>
        </authorList>
    </citation>
    <scope>NUCLEOTIDE SEQUENCE [LARGE SCALE GENOMIC DNA]</scope>
    <source>
        <strain evidence="3 4">4G11</strain>
    </source>
</reference>
<feature type="transmembrane region" description="Helical" evidence="1">
    <location>
        <begin position="78"/>
        <end position="110"/>
    </location>
</feature>